<proteinExistence type="predicted"/>
<gene>
    <name evidence="5" type="primary">LOC104958950</name>
</gene>
<protein>
    <submittedName>
        <fullName evidence="5">Calcium-transporting ATPase type 2C member 1-like</fullName>
    </submittedName>
</protein>
<dbReference type="AlphaFoldDB" id="A0A6I9PE25"/>
<organism evidence="4 5">
    <name type="scientific">Notothenia coriiceps</name>
    <name type="common">black rockcod</name>
    <dbReference type="NCBI Taxonomy" id="8208"/>
    <lineage>
        <taxon>Eukaryota</taxon>
        <taxon>Metazoa</taxon>
        <taxon>Chordata</taxon>
        <taxon>Craniata</taxon>
        <taxon>Vertebrata</taxon>
        <taxon>Euteleostomi</taxon>
        <taxon>Actinopterygii</taxon>
        <taxon>Neopterygii</taxon>
        <taxon>Teleostei</taxon>
        <taxon>Neoteleostei</taxon>
        <taxon>Acanthomorphata</taxon>
        <taxon>Eupercaria</taxon>
        <taxon>Perciformes</taxon>
        <taxon>Notothenioidei</taxon>
        <taxon>Nototheniidae</taxon>
        <taxon>Notothenia</taxon>
    </lineage>
</organism>
<sequence>MNFPNPLNAMQILWINIIMDGPPAQSLGVEPVDQDVIRQPPRNVRDSILTRSLLSKVLLSAFIIVCGTLFVFWREVRLLFINLALWGCRYWSK</sequence>
<feature type="transmembrane region" description="Helical" evidence="2">
    <location>
        <begin position="53"/>
        <end position="73"/>
    </location>
</feature>
<dbReference type="InterPro" id="IPR023298">
    <property type="entry name" value="ATPase_P-typ_TM_dom_sf"/>
</dbReference>
<keyword evidence="4" id="KW-1185">Reference proteome</keyword>
<keyword evidence="2" id="KW-0812">Transmembrane</keyword>
<dbReference type="GeneID" id="104958950"/>
<evidence type="ECO:0000256" key="2">
    <source>
        <dbReference type="SAM" id="Phobius"/>
    </source>
</evidence>
<dbReference type="RefSeq" id="XP_010785088.1">
    <property type="nucleotide sequence ID" value="XM_010786786.1"/>
</dbReference>
<dbReference type="Gene3D" id="1.20.1110.10">
    <property type="entry name" value="Calcium-transporting ATPase, transmembrane domain"/>
    <property type="match status" value="1"/>
</dbReference>
<keyword evidence="1" id="KW-0813">Transport</keyword>
<dbReference type="Pfam" id="PF00689">
    <property type="entry name" value="Cation_ATPase_C"/>
    <property type="match status" value="1"/>
</dbReference>
<keyword evidence="2" id="KW-0472">Membrane</keyword>
<keyword evidence="1" id="KW-0406">Ion transport</keyword>
<evidence type="ECO:0000259" key="3">
    <source>
        <dbReference type="Pfam" id="PF00689"/>
    </source>
</evidence>
<keyword evidence="2" id="KW-1133">Transmembrane helix</keyword>
<dbReference type="SUPFAM" id="SSF81665">
    <property type="entry name" value="Calcium ATPase, transmembrane domain M"/>
    <property type="match status" value="1"/>
</dbReference>
<dbReference type="InterPro" id="IPR006068">
    <property type="entry name" value="ATPase_P-typ_cation-transptr_C"/>
</dbReference>
<name>A0A6I9PE25_9TELE</name>
<evidence type="ECO:0000313" key="4">
    <source>
        <dbReference type="Proteomes" id="UP000504611"/>
    </source>
</evidence>
<accession>A0A6I9PE25</accession>
<keyword evidence="1" id="KW-0106">Calcium</keyword>
<keyword evidence="1" id="KW-0109">Calcium transport</keyword>
<dbReference type="Proteomes" id="UP000504611">
    <property type="component" value="Unplaced"/>
</dbReference>
<dbReference type="GO" id="GO:0006816">
    <property type="term" value="P:calcium ion transport"/>
    <property type="evidence" value="ECO:0007669"/>
    <property type="project" value="UniProtKB-KW"/>
</dbReference>
<reference evidence="5" key="1">
    <citation type="submission" date="2025-08" db="UniProtKB">
        <authorList>
            <consortium name="RefSeq"/>
        </authorList>
    </citation>
    <scope>IDENTIFICATION</scope>
    <source>
        <tissue evidence="5">Muscle</tissue>
    </source>
</reference>
<dbReference type="KEGG" id="ncc:104958950"/>
<feature type="domain" description="Cation-transporting P-type ATPase C-terminal" evidence="3">
    <location>
        <begin position="4"/>
        <end position="73"/>
    </location>
</feature>
<evidence type="ECO:0000256" key="1">
    <source>
        <dbReference type="ARBA" id="ARBA00022568"/>
    </source>
</evidence>
<dbReference type="PANTHER" id="PTHR42861">
    <property type="entry name" value="CALCIUM-TRANSPORTING ATPASE"/>
    <property type="match status" value="1"/>
</dbReference>
<dbReference type="OrthoDB" id="3352408at2759"/>
<evidence type="ECO:0000313" key="5">
    <source>
        <dbReference type="RefSeq" id="XP_010785088.1"/>
    </source>
</evidence>